<proteinExistence type="predicted"/>
<dbReference type="EMBL" id="BAAADM010000015">
    <property type="protein sequence ID" value="GAA0432683.1"/>
    <property type="molecule type" value="Genomic_DNA"/>
</dbReference>
<sequence>MEFLTQIPIETWMSQGVFAVLFVFLLLDTRKEAKKREDKLNEQINNQNQVQGKIVQTLERLETKISSLTNNKGDK</sequence>
<evidence type="ECO:0000313" key="2">
    <source>
        <dbReference type="EMBL" id="GAA0432683.1"/>
    </source>
</evidence>
<comment type="caution">
    <text evidence="2">The sequence shown here is derived from an EMBL/GenBank/DDBJ whole genome shotgun (WGS) entry which is preliminary data.</text>
</comment>
<reference evidence="3" key="1">
    <citation type="journal article" date="2019" name="Int. J. Syst. Evol. Microbiol.">
        <title>The Global Catalogue of Microorganisms (GCM) 10K type strain sequencing project: providing services to taxonomists for standard genome sequencing and annotation.</title>
        <authorList>
            <consortium name="The Broad Institute Genomics Platform"/>
            <consortium name="The Broad Institute Genome Sequencing Center for Infectious Disease"/>
            <person name="Wu L."/>
            <person name="Ma J."/>
        </authorList>
    </citation>
    <scope>NUCLEOTIDE SEQUENCE [LARGE SCALE GENOMIC DNA]</scope>
    <source>
        <strain evidence="3">JCM 12149</strain>
    </source>
</reference>
<keyword evidence="3" id="KW-1185">Reference proteome</keyword>
<keyword evidence="1" id="KW-0812">Transmembrane</keyword>
<dbReference type="Proteomes" id="UP001501459">
    <property type="component" value="Unassembled WGS sequence"/>
</dbReference>
<gene>
    <name evidence="2" type="ORF">GCM10008983_06620</name>
</gene>
<feature type="transmembrane region" description="Helical" evidence="1">
    <location>
        <begin position="12"/>
        <end position="29"/>
    </location>
</feature>
<dbReference type="RefSeq" id="WP_343751152.1">
    <property type="nucleotide sequence ID" value="NZ_BAAADM010000015.1"/>
</dbReference>
<keyword evidence="1" id="KW-0472">Membrane</keyword>
<organism evidence="2 3">
    <name type="scientific">Lentibacillus halophilus</name>
    <dbReference type="NCBI Taxonomy" id="295065"/>
    <lineage>
        <taxon>Bacteria</taxon>
        <taxon>Bacillati</taxon>
        <taxon>Bacillota</taxon>
        <taxon>Bacilli</taxon>
        <taxon>Bacillales</taxon>
        <taxon>Bacillaceae</taxon>
        <taxon>Lentibacillus</taxon>
    </lineage>
</organism>
<accession>A0ABP3IY71</accession>
<evidence type="ECO:0000256" key="1">
    <source>
        <dbReference type="SAM" id="Phobius"/>
    </source>
</evidence>
<keyword evidence="1" id="KW-1133">Transmembrane helix</keyword>
<protein>
    <recommendedName>
        <fullName evidence="4">Holin</fullName>
    </recommendedName>
</protein>
<evidence type="ECO:0008006" key="4">
    <source>
        <dbReference type="Google" id="ProtNLM"/>
    </source>
</evidence>
<dbReference type="InterPro" id="IPR024405">
    <property type="entry name" value="Phage_BhlA/UviB"/>
</dbReference>
<evidence type="ECO:0000313" key="3">
    <source>
        <dbReference type="Proteomes" id="UP001501459"/>
    </source>
</evidence>
<dbReference type="Pfam" id="PF10960">
    <property type="entry name" value="Holin_BhlA"/>
    <property type="match status" value="1"/>
</dbReference>
<name>A0ABP3IY71_9BACI</name>